<feature type="domain" description="GH18" evidence="1">
    <location>
        <begin position="138"/>
        <end position="345"/>
    </location>
</feature>
<dbReference type="GO" id="GO:0005975">
    <property type="term" value="P:carbohydrate metabolic process"/>
    <property type="evidence" value="ECO:0007669"/>
    <property type="project" value="InterPro"/>
</dbReference>
<accession>A0A3A1UPG9</accession>
<dbReference type="RefSeq" id="WP_119602502.1">
    <property type="nucleotide sequence ID" value="NZ_QXQA01000019.1"/>
</dbReference>
<dbReference type="OrthoDB" id="1633417at2"/>
<dbReference type="SUPFAM" id="SSF51445">
    <property type="entry name" value="(Trans)glycosidases"/>
    <property type="match status" value="1"/>
</dbReference>
<protein>
    <submittedName>
        <fullName evidence="2">Glycosyl hydrolase</fullName>
    </submittedName>
</protein>
<dbReference type="InterPro" id="IPR017853">
    <property type="entry name" value="GH"/>
</dbReference>
<dbReference type="Proteomes" id="UP000266482">
    <property type="component" value="Unassembled WGS sequence"/>
</dbReference>
<dbReference type="PANTHER" id="PTHR46066">
    <property type="entry name" value="CHITINASE DOMAIN-CONTAINING PROTEIN 1 FAMILY MEMBER"/>
    <property type="match status" value="1"/>
</dbReference>
<evidence type="ECO:0000313" key="2">
    <source>
        <dbReference type="EMBL" id="RIX49237.1"/>
    </source>
</evidence>
<keyword evidence="2" id="KW-0378">Hydrolase</keyword>
<dbReference type="EMBL" id="QXQA01000019">
    <property type="protein sequence ID" value="RIX49237.1"/>
    <property type="molecule type" value="Genomic_DNA"/>
</dbReference>
<proteinExistence type="predicted"/>
<organism evidence="2 3">
    <name type="scientific">Paenibacillus nanensis</name>
    <dbReference type="NCBI Taxonomy" id="393251"/>
    <lineage>
        <taxon>Bacteria</taxon>
        <taxon>Bacillati</taxon>
        <taxon>Bacillota</taxon>
        <taxon>Bacilli</taxon>
        <taxon>Bacillales</taxon>
        <taxon>Paenibacillaceae</taxon>
        <taxon>Paenibacillus</taxon>
    </lineage>
</organism>
<reference evidence="2 3" key="1">
    <citation type="submission" date="2018-09" db="EMBL/GenBank/DDBJ databases">
        <title>Paenibacillus aracenensis nov. sp. isolated from a cave in southern Spain.</title>
        <authorList>
            <person name="Jurado V."/>
            <person name="Gutierrez-Patricio S."/>
            <person name="Gonzalez-Pimentel J.L."/>
            <person name="Miller A.Z."/>
            <person name="Laiz L."/>
            <person name="Saiz-Jimenez C."/>
        </authorList>
    </citation>
    <scope>NUCLEOTIDE SEQUENCE [LARGE SCALE GENOMIC DNA]</scope>
    <source>
        <strain evidence="2 3">DSM 22867</strain>
    </source>
</reference>
<dbReference type="GO" id="GO:0016787">
    <property type="term" value="F:hydrolase activity"/>
    <property type="evidence" value="ECO:0007669"/>
    <property type="project" value="UniProtKB-KW"/>
</dbReference>
<dbReference type="InterPro" id="IPR001223">
    <property type="entry name" value="Glyco_hydro18_cat"/>
</dbReference>
<dbReference type="AlphaFoldDB" id="A0A3A1UPG9"/>
<name>A0A3A1UPG9_9BACL</name>
<keyword evidence="3" id="KW-1185">Reference proteome</keyword>
<sequence>MKRRKWRNRMLLALAAVAVLGAAVWRYGDELRGMAGGAEQESAASAETALSAWIVDWDAEAGAADLAAVAASLESLQLFGAYYDEQRQITLREGFNRLIDAADEAALEENGGERYLTVVNDILLGNGNSLQKDTGLVSNLAATVESRRDHAEEVVALAKEYGFDGVELDYERIADADWPHVIALYNEMHQSLSAEGLKLRVLVEPGAPVTQHLLPEGPQYVIMAYNLYGTHSGPGPKADLAMIGKLAAKMDHIPGDPVMAFAAGGFDWNAEGAASAVTEIAAAKLAESAGVQPERDRKSGALYFAYTDEQGDKHTVWYADQETLRLWIEGAKQRGVHRVAIWRLGGISESSLDYLSRQF</sequence>
<gene>
    <name evidence="2" type="ORF">D3P08_23150</name>
</gene>
<dbReference type="Gene3D" id="3.10.50.10">
    <property type="match status" value="1"/>
</dbReference>
<dbReference type="Pfam" id="PF00704">
    <property type="entry name" value="Glyco_hydro_18"/>
    <property type="match status" value="1"/>
</dbReference>
<evidence type="ECO:0000313" key="3">
    <source>
        <dbReference type="Proteomes" id="UP000266482"/>
    </source>
</evidence>
<comment type="caution">
    <text evidence="2">The sequence shown here is derived from an EMBL/GenBank/DDBJ whole genome shotgun (WGS) entry which is preliminary data.</text>
</comment>
<dbReference type="PANTHER" id="PTHR46066:SF2">
    <property type="entry name" value="CHITINASE DOMAIN-CONTAINING PROTEIN 1"/>
    <property type="match status" value="1"/>
</dbReference>
<dbReference type="Gene3D" id="3.20.20.80">
    <property type="entry name" value="Glycosidases"/>
    <property type="match status" value="1"/>
</dbReference>
<dbReference type="InterPro" id="IPR029070">
    <property type="entry name" value="Chitinase_insertion_sf"/>
</dbReference>
<evidence type="ECO:0000259" key="1">
    <source>
        <dbReference type="Pfam" id="PF00704"/>
    </source>
</evidence>